<dbReference type="EMBL" id="BPFZ01000001">
    <property type="protein sequence ID" value="GIU65990.1"/>
    <property type="molecule type" value="Genomic_DNA"/>
</dbReference>
<sequence length="259" mass="26995">MIVRLIMVSGAALTVIIVFGLGVVVGKFVLSSNPPVANSPSNAILDPAGLVNPLADPDAAVGSDPNVITPPPAPLPAPPASAINEVVIATPSNLPPESGVHDETELSMSADKASSQCDIKVNQSLAIRSWKSLDKVTIMATGPDCASGNIRIMLETAEGRALYTLQAPTRDFGIAANANADQIKDRLSGLLPPSALKASDYPAWPVGSDSPTRSEFTRETYETIRDSGAPVVCLKLPSSAQRCVAQDPKSGQFRVFARG</sequence>
<protein>
    <submittedName>
        <fullName evidence="1">Uncharacterized protein</fullName>
    </submittedName>
</protein>
<evidence type="ECO:0000313" key="1">
    <source>
        <dbReference type="EMBL" id="GIU65990.1"/>
    </source>
</evidence>
<organism evidence="1 2">
    <name type="scientific">Candidatus Phycosocius spiralis</name>
    <dbReference type="NCBI Taxonomy" id="2815099"/>
    <lineage>
        <taxon>Bacteria</taxon>
        <taxon>Pseudomonadati</taxon>
        <taxon>Pseudomonadota</taxon>
        <taxon>Alphaproteobacteria</taxon>
        <taxon>Caulobacterales</taxon>
        <taxon>Caulobacterales incertae sedis</taxon>
        <taxon>Candidatus Phycosocius</taxon>
    </lineage>
</organism>
<reference evidence="1" key="1">
    <citation type="submission" date="2021-05" db="EMBL/GenBank/DDBJ databases">
        <authorList>
            <person name="Tanabe Y."/>
        </authorList>
    </citation>
    <scope>NUCLEOTIDE SEQUENCE</scope>
    <source>
        <strain evidence="1">BOTRYCO-1</strain>
    </source>
</reference>
<comment type="caution">
    <text evidence="1">The sequence shown here is derived from an EMBL/GenBank/DDBJ whole genome shotgun (WGS) entry which is preliminary data.</text>
</comment>
<name>A0ABQ4PSQ7_9PROT</name>
<evidence type="ECO:0000313" key="2">
    <source>
        <dbReference type="Proteomes" id="UP001161064"/>
    </source>
</evidence>
<proteinExistence type="predicted"/>
<gene>
    <name evidence="1" type="ORF">PsB1_0144</name>
</gene>
<dbReference type="Proteomes" id="UP001161064">
    <property type="component" value="Unassembled WGS sequence"/>
</dbReference>
<accession>A0ABQ4PSQ7</accession>
<reference evidence="1" key="2">
    <citation type="journal article" date="2023" name="ISME Commun">
        <title>Characterization of a bloom-associated alphaproteobacterial lineage, 'Candidatus Phycosocius': insights into freshwater algal-bacterial interactions.</title>
        <authorList>
            <person name="Tanabe Y."/>
            <person name="Yamaguchi H."/>
            <person name="Yoshida M."/>
            <person name="Kai A."/>
            <person name="Okazaki Y."/>
        </authorList>
    </citation>
    <scope>NUCLEOTIDE SEQUENCE</scope>
    <source>
        <strain evidence="1">BOTRYCO-1</strain>
    </source>
</reference>
<keyword evidence="2" id="KW-1185">Reference proteome</keyword>